<evidence type="ECO:0000256" key="1">
    <source>
        <dbReference type="SAM" id="SignalP"/>
    </source>
</evidence>
<organism evidence="2 3">
    <name type="scientific">Anaeramoeba ignava</name>
    <name type="common">Anaerobic marine amoeba</name>
    <dbReference type="NCBI Taxonomy" id="1746090"/>
    <lineage>
        <taxon>Eukaryota</taxon>
        <taxon>Metamonada</taxon>
        <taxon>Anaeramoebidae</taxon>
        <taxon>Anaeramoeba</taxon>
    </lineage>
</organism>
<keyword evidence="1" id="KW-0732">Signal</keyword>
<dbReference type="AlphaFoldDB" id="A0A9Q0R9Q7"/>
<gene>
    <name evidence="2" type="ORF">M0811_01323</name>
</gene>
<reference evidence="2" key="1">
    <citation type="submission" date="2022-10" db="EMBL/GenBank/DDBJ databases">
        <title>Novel sulphate-reducing endosymbionts in the free-living metamonad Anaeramoeba.</title>
        <authorList>
            <person name="Jerlstrom-Hultqvist J."/>
            <person name="Cepicka I."/>
            <person name="Gallot-Lavallee L."/>
            <person name="Salas-Leiva D."/>
            <person name="Curtis B.A."/>
            <person name="Zahonova K."/>
            <person name="Pipaliya S."/>
            <person name="Dacks J."/>
            <person name="Roger A.J."/>
        </authorList>
    </citation>
    <scope>NUCLEOTIDE SEQUENCE</scope>
    <source>
        <strain evidence="2">BMAN</strain>
    </source>
</reference>
<keyword evidence="3" id="KW-1185">Reference proteome</keyword>
<dbReference type="PANTHER" id="PTHR33459">
    <property type="entry name" value="DD-GDCA PROTEIN"/>
    <property type="match status" value="1"/>
</dbReference>
<evidence type="ECO:0000313" key="3">
    <source>
        <dbReference type="Proteomes" id="UP001149090"/>
    </source>
</evidence>
<proteinExistence type="predicted"/>
<evidence type="ECO:0000313" key="2">
    <source>
        <dbReference type="EMBL" id="KAJ5072309.1"/>
    </source>
</evidence>
<comment type="caution">
    <text evidence="2">The sequence shown here is derived from an EMBL/GenBank/DDBJ whole genome shotgun (WGS) entry which is preliminary data.</text>
</comment>
<dbReference type="PROSITE" id="PS51257">
    <property type="entry name" value="PROKAR_LIPOPROTEIN"/>
    <property type="match status" value="1"/>
</dbReference>
<feature type="signal peptide" evidence="1">
    <location>
        <begin position="1"/>
        <end position="18"/>
    </location>
</feature>
<evidence type="ECO:0008006" key="4">
    <source>
        <dbReference type="Google" id="ProtNLM"/>
    </source>
</evidence>
<dbReference type="InterPro" id="IPR052326">
    <property type="entry name" value="Diff-Dev_Assoc_Protein"/>
</dbReference>
<dbReference type="PANTHER" id="PTHR33459:SF7">
    <property type="entry name" value="DD-GDCA PROTEIN"/>
    <property type="match status" value="1"/>
</dbReference>
<dbReference type="Proteomes" id="UP001149090">
    <property type="component" value="Unassembled WGS sequence"/>
</dbReference>
<protein>
    <recommendedName>
        <fullName evidence="4">Dickkopf N-terminal cysteine-rich domain-containing protein</fullName>
    </recommendedName>
</protein>
<name>A0A9Q0R9Q7_ANAIG</name>
<dbReference type="EMBL" id="JAPDFW010000081">
    <property type="protein sequence ID" value="KAJ5072309.1"/>
    <property type="molecule type" value="Genomic_DNA"/>
</dbReference>
<accession>A0A9Q0R9Q7</accession>
<sequence length="297" mass="32353">MKLNFLFIFFALVPFVFSTCSYYFHTLGQGCDGMNHRCYENLVCHDSTCSYPNDGADCISQDNCTSKLCENNKCVASNLSPGDSCQYGSQCTSNNCSNGYCGGIEIGQPCTGPLQCELGSFCFNNQCKESYNIGESCIGAFADTSDFMSICKGFTACKVTNSSLVDAVCTNLFSGNQGDFCLAHSHCTFGLACIANVCTPFRNDLFCDDSTGENPPGTICDCVTSTFWEIHSFGCQQELNQGLNCLNQYNCRAGNPYRSNSCELAKCPNELSSLLSCTRDGWECTFYGISPYQLSTC</sequence>
<feature type="chain" id="PRO_5040220701" description="Dickkopf N-terminal cysteine-rich domain-containing protein" evidence="1">
    <location>
        <begin position="19"/>
        <end position="297"/>
    </location>
</feature>